<gene>
    <name evidence="6" type="ORF">F7Q92_17400</name>
</gene>
<dbReference type="InterPro" id="IPR005119">
    <property type="entry name" value="LysR_subst-bd"/>
</dbReference>
<keyword evidence="2" id="KW-0805">Transcription regulation</keyword>
<evidence type="ECO:0000313" key="7">
    <source>
        <dbReference type="Proteomes" id="UP000430120"/>
    </source>
</evidence>
<evidence type="ECO:0000256" key="1">
    <source>
        <dbReference type="ARBA" id="ARBA00009437"/>
    </source>
</evidence>
<accession>A0A643F7U0</accession>
<evidence type="ECO:0000259" key="5">
    <source>
        <dbReference type="PROSITE" id="PS50931"/>
    </source>
</evidence>
<dbReference type="FunFam" id="1.10.10.10:FF:000001">
    <property type="entry name" value="LysR family transcriptional regulator"/>
    <property type="match status" value="1"/>
</dbReference>
<dbReference type="AlphaFoldDB" id="A0A643F7U0"/>
<dbReference type="InterPro" id="IPR050176">
    <property type="entry name" value="LTTR"/>
</dbReference>
<dbReference type="RefSeq" id="WP_151125363.1">
    <property type="nucleotide sequence ID" value="NZ_CP088081.1"/>
</dbReference>
<dbReference type="SUPFAM" id="SSF53850">
    <property type="entry name" value="Periplasmic binding protein-like II"/>
    <property type="match status" value="1"/>
</dbReference>
<dbReference type="PANTHER" id="PTHR30579:SF7">
    <property type="entry name" value="HTH-TYPE TRANSCRIPTIONAL REGULATOR LRHA-RELATED"/>
    <property type="match status" value="1"/>
</dbReference>
<comment type="caution">
    <text evidence="6">The sequence shown here is derived from an EMBL/GenBank/DDBJ whole genome shotgun (WGS) entry which is preliminary data.</text>
</comment>
<dbReference type="Pfam" id="PF00126">
    <property type="entry name" value="HTH_1"/>
    <property type="match status" value="1"/>
</dbReference>
<dbReference type="GO" id="GO:0003700">
    <property type="term" value="F:DNA-binding transcription factor activity"/>
    <property type="evidence" value="ECO:0007669"/>
    <property type="project" value="InterPro"/>
</dbReference>
<dbReference type="Proteomes" id="UP000430120">
    <property type="component" value="Unassembled WGS sequence"/>
</dbReference>
<sequence length="285" mass="30176">MPANLDIDLLRSWLAVADSGTLSRAAQRVHRTQSALSLQMQRLEAVVGQPLLLRTGRGVRLTAAGERLREHAQRLLALHDQALADLAEDPLSGVLRFGCPDDYAVRFLPPLLRGFAHRHPRVLVEVVCAPTPQLRQALARRELDLALVSVAEPATARGLLRTEPLVWVGAPGGEALRADPLPLALSGPETQDHQAALAALAGAGRRHRLAYASGSLAGLLAVVRSGQAISVLTQTAVPEDLLVLGDGAGLPPLPTLGIVLAHDRPRPSPVAQAFEALVQELLPGA</sequence>
<evidence type="ECO:0000256" key="2">
    <source>
        <dbReference type="ARBA" id="ARBA00023015"/>
    </source>
</evidence>
<dbReference type="PRINTS" id="PR00039">
    <property type="entry name" value="HTHLYSR"/>
</dbReference>
<reference evidence="6 7" key="1">
    <citation type="submission" date="2019-09" db="EMBL/GenBank/DDBJ databases">
        <title>Draft genome sequences of 48 bacterial type strains from the CCUG.</title>
        <authorList>
            <person name="Tunovic T."/>
            <person name="Pineiro-Iglesias B."/>
            <person name="Unosson C."/>
            <person name="Inganas E."/>
            <person name="Ohlen M."/>
            <person name="Cardew S."/>
            <person name="Jensie-Markopoulos S."/>
            <person name="Salva-Serra F."/>
            <person name="Jaen-Luchoro D."/>
            <person name="Karlsson R."/>
            <person name="Svensson-Stadler L."/>
            <person name="Chun J."/>
            <person name="Moore E."/>
        </authorList>
    </citation>
    <scope>NUCLEOTIDE SEQUENCE [LARGE SCALE GENOMIC DNA]</scope>
    <source>
        <strain evidence="6 7">CCUG 30977</strain>
    </source>
</reference>
<evidence type="ECO:0000256" key="3">
    <source>
        <dbReference type="ARBA" id="ARBA00023125"/>
    </source>
</evidence>
<dbReference type="Gene3D" id="3.40.190.10">
    <property type="entry name" value="Periplasmic binding protein-like II"/>
    <property type="match status" value="2"/>
</dbReference>
<dbReference type="SUPFAM" id="SSF46785">
    <property type="entry name" value="Winged helix' DNA-binding domain"/>
    <property type="match status" value="1"/>
</dbReference>
<feature type="domain" description="HTH lysR-type" evidence="5">
    <location>
        <begin position="5"/>
        <end position="62"/>
    </location>
</feature>
<dbReference type="OrthoDB" id="6555293at2"/>
<keyword evidence="7" id="KW-1185">Reference proteome</keyword>
<dbReference type="Pfam" id="PF03466">
    <property type="entry name" value="LysR_substrate"/>
    <property type="match status" value="1"/>
</dbReference>
<dbReference type="PANTHER" id="PTHR30579">
    <property type="entry name" value="TRANSCRIPTIONAL REGULATOR"/>
    <property type="match status" value="1"/>
</dbReference>
<dbReference type="InterPro" id="IPR036390">
    <property type="entry name" value="WH_DNA-bd_sf"/>
</dbReference>
<name>A0A643F7U0_IDEDE</name>
<dbReference type="InterPro" id="IPR036388">
    <property type="entry name" value="WH-like_DNA-bd_sf"/>
</dbReference>
<dbReference type="PROSITE" id="PS50931">
    <property type="entry name" value="HTH_LYSR"/>
    <property type="match status" value="1"/>
</dbReference>
<proteinExistence type="inferred from homology"/>
<evidence type="ECO:0000313" key="6">
    <source>
        <dbReference type="EMBL" id="KAB0576774.1"/>
    </source>
</evidence>
<dbReference type="EMBL" id="VZPB01000054">
    <property type="protein sequence ID" value="KAB0576774.1"/>
    <property type="molecule type" value="Genomic_DNA"/>
</dbReference>
<dbReference type="InterPro" id="IPR000847">
    <property type="entry name" value="LysR_HTH_N"/>
</dbReference>
<comment type="similarity">
    <text evidence="1">Belongs to the LysR transcriptional regulatory family.</text>
</comment>
<evidence type="ECO:0000256" key="4">
    <source>
        <dbReference type="ARBA" id="ARBA00023163"/>
    </source>
</evidence>
<organism evidence="6 7">
    <name type="scientific">Ideonella dechloratans</name>
    <dbReference type="NCBI Taxonomy" id="36863"/>
    <lineage>
        <taxon>Bacteria</taxon>
        <taxon>Pseudomonadati</taxon>
        <taxon>Pseudomonadota</taxon>
        <taxon>Betaproteobacteria</taxon>
        <taxon>Burkholderiales</taxon>
        <taxon>Sphaerotilaceae</taxon>
        <taxon>Ideonella</taxon>
    </lineage>
</organism>
<dbReference type="GO" id="GO:0003677">
    <property type="term" value="F:DNA binding"/>
    <property type="evidence" value="ECO:0007669"/>
    <property type="project" value="UniProtKB-KW"/>
</dbReference>
<keyword evidence="3" id="KW-0238">DNA-binding</keyword>
<dbReference type="Gene3D" id="1.10.10.10">
    <property type="entry name" value="Winged helix-like DNA-binding domain superfamily/Winged helix DNA-binding domain"/>
    <property type="match status" value="1"/>
</dbReference>
<keyword evidence="4" id="KW-0804">Transcription</keyword>
<protein>
    <submittedName>
        <fullName evidence="6">LysR family transcriptional regulator</fullName>
    </submittedName>
</protein>